<dbReference type="Gene3D" id="2.30.30.490">
    <property type="match status" value="1"/>
</dbReference>
<accession>A0A151RCE2</accession>
<keyword evidence="4" id="KW-1185">Reference proteome</keyword>
<feature type="compositionally biased region" description="Acidic residues" evidence="1">
    <location>
        <begin position="548"/>
        <end position="558"/>
    </location>
</feature>
<feature type="compositionally biased region" description="Low complexity" evidence="1">
    <location>
        <begin position="559"/>
        <end position="573"/>
    </location>
</feature>
<evidence type="ECO:0000313" key="4">
    <source>
        <dbReference type="Proteomes" id="UP000075243"/>
    </source>
</evidence>
<evidence type="ECO:0000259" key="2">
    <source>
        <dbReference type="PROSITE" id="PS51038"/>
    </source>
</evidence>
<dbReference type="Gramene" id="C.cajan_33191.t">
    <property type="protein sequence ID" value="C.cajan_33191.t"/>
    <property type="gene ID" value="C.cajan_33191"/>
</dbReference>
<dbReference type="PANTHER" id="PTHR31917:SF101">
    <property type="entry name" value="OS07G0607300 PROTEIN"/>
    <property type="match status" value="1"/>
</dbReference>
<dbReference type="Proteomes" id="UP000075243">
    <property type="component" value="Unassembled WGS sequence"/>
</dbReference>
<dbReference type="EMBL" id="KQ483847">
    <property type="protein sequence ID" value="KYP40288.1"/>
    <property type="molecule type" value="Genomic_DNA"/>
</dbReference>
<dbReference type="CDD" id="cd20405">
    <property type="entry name" value="Tudor_Agenet_AtDUF_rpt1_3"/>
    <property type="match status" value="1"/>
</dbReference>
<evidence type="ECO:0000313" key="3">
    <source>
        <dbReference type="EMBL" id="KYP40288.1"/>
    </source>
</evidence>
<feature type="domain" description="BAH" evidence="2">
    <location>
        <begin position="119"/>
        <end position="238"/>
    </location>
</feature>
<dbReference type="InterPro" id="IPR008395">
    <property type="entry name" value="Agenet-like_dom"/>
</dbReference>
<dbReference type="Pfam" id="PF01426">
    <property type="entry name" value="BAH"/>
    <property type="match status" value="1"/>
</dbReference>
<dbReference type="AlphaFoldDB" id="A0A151RCE2"/>
<sequence length="601" mass="68019">MCYVVAEEFLEVCGKEGSIPTGFKWRSRREVVDWLTSTLSKQNLQGDRSVSPGHNLVQTHETTNDNVNEITGHPAQITDDKDFPMSSSKLSNSDIVWSGVAWRCGKQLKHYPTFSRNGIKIAIQSFVFVMGKGENHYIAYVEDMYEDRRGQKKVKVRWFHHNQEVKGVVPVRNPHPREVFITPYSQVISAECVDGPATVLTREHYEKCMPFFSPTSTERIHLCFRQFRSNKVKPFDLSKLRGYHAQPILSCLHLDSTQNPEKLTRENEENKQMMVYKTFQVANYARPERILLSLKQVECQPWSNHTYKIDDKIELLCQDSGIRGCWFRCTVVQVARKQLRVQYDDVQDEDGSGNLEEWIPAFKLARPDKLGMRYSGRPTIRPAPPYEEQEPAVQVGIAVDAWWSDGWWEGVVTRIDNCGDDSVQVYFPGECLLMKMCKKDLRISRDWLGDSWINIKAKPEITTTVFTANNSFNTKLSVSPSIGKDVDSVGFANSCHGDLVSNKPNGDEEEKFVCCDGSAEDGDCVQDNKPSSEKCTQVDSIEIHGSCDNEDIGDDNDNSNDSNNNDDGSNKNGVENGNKDVEVLGTSGPDHETVELMEVAV</sequence>
<dbReference type="OMA" id="LCGYFDQ"/>
<dbReference type="SMART" id="SM00743">
    <property type="entry name" value="Agenet"/>
    <property type="match status" value="2"/>
</dbReference>
<name>A0A151RCE2_CAJCA</name>
<dbReference type="PANTHER" id="PTHR31917">
    <property type="entry name" value="AGENET DOMAIN-CONTAINING PROTEIN-RELATED"/>
    <property type="match status" value="1"/>
</dbReference>
<dbReference type="STRING" id="3821.A0A151RCE2"/>
<dbReference type="GO" id="GO:0003682">
    <property type="term" value="F:chromatin binding"/>
    <property type="evidence" value="ECO:0007669"/>
    <property type="project" value="InterPro"/>
</dbReference>
<dbReference type="InterPro" id="IPR014002">
    <property type="entry name" value="Agenet_dom_plant"/>
</dbReference>
<dbReference type="SMART" id="SM00439">
    <property type="entry name" value="BAH"/>
    <property type="match status" value="1"/>
</dbReference>
<protein>
    <recommendedName>
        <fullName evidence="2">BAH domain-containing protein</fullName>
    </recommendedName>
</protein>
<feature type="region of interest" description="Disordered" evidence="1">
    <location>
        <begin position="546"/>
        <end position="601"/>
    </location>
</feature>
<dbReference type="Pfam" id="PF05641">
    <property type="entry name" value="Agenet"/>
    <property type="match status" value="1"/>
</dbReference>
<dbReference type="InterPro" id="IPR043151">
    <property type="entry name" value="BAH_sf"/>
</dbReference>
<dbReference type="InterPro" id="IPR001025">
    <property type="entry name" value="BAH_dom"/>
</dbReference>
<organism evidence="3 4">
    <name type="scientific">Cajanus cajan</name>
    <name type="common">Pigeon pea</name>
    <name type="synonym">Cajanus indicus</name>
    <dbReference type="NCBI Taxonomy" id="3821"/>
    <lineage>
        <taxon>Eukaryota</taxon>
        <taxon>Viridiplantae</taxon>
        <taxon>Streptophyta</taxon>
        <taxon>Embryophyta</taxon>
        <taxon>Tracheophyta</taxon>
        <taxon>Spermatophyta</taxon>
        <taxon>Magnoliopsida</taxon>
        <taxon>eudicotyledons</taxon>
        <taxon>Gunneridae</taxon>
        <taxon>Pentapetalae</taxon>
        <taxon>rosids</taxon>
        <taxon>fabids</taxon>
        <taxon>Fabales</taxon>
        <taxon>Fabaceae</taxon>
        <taxon>Papilionoideae</taxon>
        <taxon>50 kb inversion clade</taxon>
        <taxon>NPAAA clade</taxon>
        <taxon>indigoferoid/millettioid clade</taxon>
        <taxon>Phaseoleae</taxon>
        <taxon>Cajanus</taxon>
    </lineage>
</organism>
<gene>
    <name evidence="3" type="ORF">KK1_038402</name>
</gene>
<dbReference type="PROSITE" id="PS51038">
    <property type="entry name" value="BAH"/>
    <property type="match status" value="1"/>
</dbReference>
<reference evidence="3" key="1">
    <citation type="journal article" date="2012" name="Nat. Biotechnol.">
        <title>Draft genome sequence of pigeonpea (Cajanus cajan), an orphan legume crop of resource-poor farmers.</title>
        <authorList>
            <person name="Varshney R.K."/>
            <person name="Chen W."/>
            <person name="Li Y."/>
            <person name="Bharti A.K."/>
            <person name="Saxena R.K."/>
            <person name="Schlueter J.A."/>
            <person name="Donoghue M.T."/>
            <person name="Azam S."/>
            <person name="Fan G."/>
            <person name="Whaley A.M."/>
            <person name="Farmer A.D."/>
            <person name="Sheridan J."/>
            <person name="Iwata A."/>
            <person name="Tuteja R."/>
            <person name="Penmetsa R.V."/>
            <person name="Wu W."/>
            <person name="Upadhyaya H.D."/>
            <person name="Yang S.P."/>
            <person name="Shah T."/>
            <person name="Saxena K.B."/>
            <person name="Michael T."/>
            <person name="McCombie W.R."/>
            <person name="Yang B."/>
            <person name="Zhang G."/>
            <person name="Yang H."/>
            <person name="Wang J."/>
            <person name="Spillane C."/>
            <person name="Cook D.R."/>
            <person name="May G.D."/>
            <person name="Xu X."/>
            <person name="Jackson S.A."/>
        </authorList>
    </citation>
    <scope>NUCLEOTIDE SEQUENCE [LARGE SCALE GENOMIC DNA]</scope>
</reference>
<evidence type="ECO:0000256" key="1">
    <source>
        <dbReference type="SAM" id="MobiDB-lite"/>
    </source>
</evidence>
<proteinExistence type="predicted"/>